<organism evidence="3 4">
    <name type="scientific">Clavibacter michiganensis subsp. insidiosus</name>
    <dbReference type="NCBI Taxonomy" id="33014"/>
    <lineage>
        <taxon>Bacteria</taxon>
        <taxon>Bacillati</taxon>
        <taxon>Actinomycetota</taxon>
        <taxon>Actinomycetes</taxon>
        <taxon>Micrococcales</taxon>
        <taxon>Microbacteriaceae</taxon>
        <taxon>Clavibacter</taxon>
    </lineage>
</organism>
<sequence length="68" mass="6962">MTMHEHTNGASASLFIDGSWQSAADGATREIRCPADGSLVGHVSEAGTVDVERAIASARAAFDGGAWS</sequence>
<dbReference type="InterPro" id="IPR016162">
    <property type="entry name" value="Ald_DH_N"/>
</dbReference>
<feature type="non-terminal residue" evidence="3">
    <location>
        <position position="68"/>
    </location>
</feature>
<evidence type="ECO:0000256" key="1">
    <source>
        <dbReference type="ARBA" id="ARBA00023002"/>
    </source>
</evidence>
<keyword evidence="1" id="KW-0560">Oxidoreductase</keyword>
<dbReference type="EMBL" id="QWEA01000035">
    <property type="protein sequence ID" value="RIJ44610.1"/>
    <property type="molecule type" value="Genomic_DNA"/>
</dbReference>
<dbReference type="InterPro" id="IPR015590">
    <property type="entry name" value="Aldehyde_DH_dom"/>
</dbReference>
<evidence type="ECO:0000313" key="4">
    <source>
        <dbReference type="Proteomes" id="UP000266634"/>
    </source>
</evidence>
<proteinExistence type="predicted"/>
<protein>
    <submittedName>
        <fullName evidence="3">Aldehyde dehydrogenase family protein</fullName>
    </submittedName>
</protein>
<dbReference type="SUPFAM" id="SSF53720">
    <property type="entry name" value="ALDH-like"/>
    <property type="match status" value="1"/>
</dbReference>
<dbReference type="InterPro" id="IPR016161">
    <property type="entry name" value="Ald_DH/histidinol_DH"/>
</dbReference>
<dbReference type="AlphaFoldDB" id="A0A399SLU0"/>
<gene>
    <name evidence="3" type="ORF">DZF93_02210</name>
</gene>
<name>A0A399SLU0_9MICO</name>
<dbReference type="Proteomes" id="UP000266634">
    <property type="component" value="Unassembled WGS sequence"/>
</dbReference>
<accession>A0A399SLU0</accession>
<evidence type="ECO:0000259" key="2">
    <source>
        <dbReference type="Pfam" id="PF00171"/>
    </source>
</evidence>
<comment type="caution">
    <text evidence="3">The sequence shown here is derived from an EMBL/GenBank/DDBJ whole genome shotgun (WGS) entry which is preliminary data.</text>
</comment>
<dbReference type="Gene3D" id="3.40.605.10">
    <property type="entry name" value="Aldehyde Dehydrogenase, Chain A, domain 1"/>
    <property type="match status" value="1"/>
</dbReference>
<reference evidence="3 4" key="1">
    <citation type="submission" date="2018-08" db="EMBL/GenBank/DDBJ databases">
        <title>Genome Sequence of Clavibacter michiganensis Subspecies type strains, and the Atypical Peach-Colored Strains Isolated from Tomato.</title>
        <authorList>
            <person name="Osdaghi E."/>
            <person name="Portier P."/>
            <person name="Briand M."/>
            <person name="Jacques M.-A."/>
        </authorList>
    </citation>
    <scope>NUCLEOTIDE SEQUENCE [LARGE SCALE GENOMIC DNA]</scope>
    <source>
        <strain evidence="3 4">CFBP 6488</strain>
    </source>
</reference>
<dbReference type="GO" id="GO:0016491">
    <property type="term" value="F:oxidoreductase activity"/>
    <property type="evidence" value="ECO:0007669"/>
    <property type="project" value="UniProtKB-KW"/>
</dbReference>
<evidence type="ECO:0000313" key="3">
    <source>
        <dbReference type="EMBL" id="RIJ44610.1"/>
    </source>
</evidence>
<dbReference type="Pfam" id="PF00171">
    <property type="entry name" value="Aldedh"/>
    <property type="match status" value="1"/>
</dbReference>
<feature type="domain" description="Aldehyde dehydrogenase" evidence="2">
    <location>
        <begin position="20"/>
        <end position="67"/>
    </location>
</feature>